<dbReference type="Pfam" id="PF14737">
    <property type="entry name" value="DUF4470"/>
    <property type="match status" value="1"/>
</dbReference>
<dbReference type="OrthoDB" id="2423701at2759"/>
<evidence type="ECO:0000259" key="1">
    <source>
        <dbReference type="Pfam" id="PF14737"/>
    </source>
</evidence>
<evidence type="ECO:0000313" key="2">
    <source>
        <dbReference type="EMBL" id="CAD7697298.1"/>
    </source>
</evidence>
<accession>A0A8S1ITR4</accession>
<protein>
    <recommendedName>
        <fullName evidence="1">DUF4470 domain-containing protein</fullName>
    </recommendedName>
</protein>
<gene>
    <name evidence="2" type="ORF">OSTQU699_LOCUS2659</name>
</gene>
<keyword evidence="3" id="KW-1185">Reference proteome</keyword>
<name>A0A8S1ITR4_9CHLO</name>
<evidence type="ECO:0000313" key="3">
    <source>
        <dbReference type="Proteomes" id="UP000708148"/>
    </source>
</evidence>
<proteinExistence type="predicted"/>
<dbReference type="AlphaFoldDB" id="A0A8S1ITR4"/>
<sequence length="829" mass="93087">MGDDVLPADLHAAEQRSKLEAVEFVRGRAERGIPIRFFSGGSGDARHALETIRDAVEIVDRGPGARSPGAVQLPRLHFLLNDVVPEQLARTVVMLVLLHDHLDNEAYNPHRDVPDRARPQEMWEDLAERQKKVEEDAQYAAALEGMTLVCHTYCGPFLLPHHYAKLMAVIQSLAASPTSTWDWIRVSPSDWEELQRVFTFWASEPVGMEWMDSFFARSGDGRFDQRQDEVFGPLLQQSKESIISQHRDTIAQLKATPDAQFKEMVGQDGPLKEDAIKYIERQIAEVEEATNISDLKERIPALTEALEEALAKERLLSPPPELFRKYKDFIKVDAGLRLGKDQRKVEAVYSMLLECSGVELDDTECSMYHKGPAACLWKPNLTVLSQSTVSLEQHDLFPFIKPAETSDVIAQLRFRGIHDASNSGSGRPEKMTKSLSIFEHVAAWFWSVSSAMQRLVSQKALTIEIVPGDMHIVALAQQPSVWDEISVSNVPDYTGLLNTFLFFSPLLRRAVEDTHAGHIRHDILLATSLYKHLAEYIHTSTMLTDAGQLIRLLRLEHTGGQLVGSCPQWAVTEAAALAGKPELEGWLYSLLLCIVLPAPRDWQPCFRENSPLTMVTFFHAIVALCKRGYSHHWLASVLENVLNNKVRAAAMPVATSPCPIAHSTAISRKRSHNFSAVLVEFRSVLTYFMRWKLIPFGLCGHPVSMQQSHWYTFTNADEARRVESFSFSAANPPCVGCLLIPVAPGKSVSSSVMEVVMLGEDLRNLDTLAKLRVHLLSVIRWDSTEGRLSLYLTEHDFAQCRNYCAIVIRTDSFEPISNHFLLEAAVKEQ</sequence>
<feature type="domain" description="DUF4470" evidence="1">
    <location>
        <begin position="31"/>
        <end position="104"/>
    </location>
</feature>
<dbReference type="Proteomes" id="UP000708148">
    <property type="component" value="Unassembled WGS sequence"/>
</dbReference>
<organism evidence="2 3">
    <name type="scientific">Ostreobium quekettii</name>
    <dbReference type="NCBI Taxonomy" id="121088"/>
    <lineage>
        <taxon>Eukaryota</taxon>
        <taxon>Viridiplantae</taxon>
        <taxon>Chlorophyta</taxon>
        <taxon>core chlorophytes</taxon>
        <taxon>Ulvophyceae</taxon>
        <taxon>TCBD clade</taxon>
        <taxon>Bryopsidales</taxon>
        <taxon>Ostreobineae</taxon>
        <taxon>Ostreobiaceae</taxon>
        <taxon>Ostreobium</taxon>
    </lineage>
</organism>
<dbReference type="EMBL" id="CAJHUC010000639">
    <property type="protein sequence ID" value="CAD7697298.1"/>
    <property type="molecule type" value="Genomic_DNA"/>
</dbReference>
<dbReference type="InterPro" id="IPR027974">
    <property type="entry name" value="DUF4470"/>
</dbReference>
<comment type="caution">
    <text evidence="2">The sequence shown here is derived from an EMBL/GenBank/DDBJ whole genome shotgun (WGS) entry which is preliminary data.</text>
</comment>
<reference evidence="2" key="1">
    <citation type="submission" date="2020-12" db="EMBL/GenBank/DDBJ databases">
        <authorList>
            <person name="Iha C."/>
        </authorList>
    </citation>
    <scope>NUCLEOTIDE SEQUENCE</scope>
</reference>